<dbReference type="EC" id="2.1.1.177" evidence="5"/>
<dbReference type="InterPro" id="IPR029028">
    <property type="entry name" value="Alpha/beta_knot_MTases"/>
</dbReference>
<keyword evidence="3" id="KW-0949">S-adenosyl-L-methionine</keyword>
<evidence type="ECO:0000256" key="3">
    <source>
        <dbReference type="ARBA" id="ARBA00022691"/>
    </source>
</evidence>
<organism evidence="5">
    <name type="scientific">bioreactor metagenome</name>
    <dbReference type="NCBI Taxonomy" id="1076179"/>
    <lineage>
        <taxon>unclassified sequences</taxon>
        <taxon>metagenomes</taxon>
        <taxon>ecological metagenomes</taxon>
    </lineage>
</organism>
<dbReference type="InterPro" id="IPR029026">
    <property type="entry name" value="tRNA_m1G_MTases_N"/>
</dbReference>
<dbReference type="HAMAP" id="MF_00658">
    <property type="entry name" value="23SrRNA_methyltr_H"/>
    <property type="match status" value="1"/>
</dbReference>
<dbReference type="Gene3D" id="3.40.1280.10">
    <property type="match status" value="1"/>
</dbReference>
<dbReference type="AlphaFoldDB" id="A0A645BU92"/>
<dbReference type="GO" id="GO:0032259">
    <property type="term" value="P:methylation"/>
    <property type="evidence" value="ECO:0007669"/>
    <property type="project" value="UniProtKB-KW"/>
</dbReference>
<keyword evidence="2 5" id="KW-0808">Transferase</keyword>
<dbReference type="GO" id="GO:0008168">
    <property type="term" value="F:methyltransferase activity"/>
    <property type="evidence" value="ECO:0007669"/>
    <property type="project" value="UniProtKB-KW"/>
</dbReference>
<dbReference type="GO" id="GO:0006364">
    <property type="term" value="P:rRNA processing"/>
    <property type="evidence" value="ECO:0007669"/>
    <property type="project" value="InterPro"/>
</dbReference>
<evidence type="ECO:0000256" key="4">
    <source>
        <dbReference type="ARBA" id="ARBA00038303"/>
    </source>
</evidence>
<proteinExistence type="inferred from homology"/>
<dbReference type="SUPFAM" id="SSF75217">
    <property type="entry name" value="alpha/beta knot"/>
    <property type="match status" value="1"/>
</dbReference>
<dbReference type="PIRSF" id="PIRSF004505">
    <property type="entry name" value="MT_bac"/>
    <property type="match status" value="1"/>
</dbReference>
<comment type="caution">
    <text evidence="5">The sequence shown here is derived from an EMBL/GenBank/DDBJ whole genome shotgun (WGS) entry which is preliminary data.</text>
</comment>
<protein>
    <submittedName>
        <fullName evidence="5">Ribosomal RNA large subunit methyltransferase H</fullName>
        <ecNumber evidence="5">2.1.1.177</ecNumber>
    </submittedName>
</protein>
<dbReference type="InterPro" id="IPR003742">
    <property type="entry name" value="RlmH-like"/>
</dbReference>
<dbReference type="Pfam" id="PF02590">
    <property type="entry name" value="SPOUT_MTase"/>
    <property type="match status" value="1"/>
</dbReference>
<dbReference type="PANTHER" id="PTHR33603:SF1">
    <property type="entry name" value="RIBOSOMAL RNA LARGE SUBUNIT METHYLTRANSFERASE H"/>
    <property type="match status" value="1"/>
</dbReference>
<comment type="similarity">
    <text evidence="4">Belongs to the RNA methyltransferase RlmH family.</text>
</comment>
<name>A0A645BU92_9ZZZZ</name>
<sequence length="159" mass="17763">MLFDVKIVSVGKMKEHYFADACGEYQKRLSKFCSFSVSEIDEAKLFSETEGEIRGALQKEGESICKKIEGFVVALCVEGKSLSSEALSELIKTIPEKTGRNKISFVIGSSHGLCDEVKKRADFQLSLSALTLPHQLARVVLTEQIYRAFCIMEGTKYHK</sequence>
<dbReference type="EMBL" id="VSSQ01022562">
    <property type="protein sequence ID" value="MPM68956.1"/>
    <property type="molecule type" value="Genomic_DNA"/>
</dbReference>
<evidence type="ECO:0000256" key="2">
    <source>
        <dbReference type="ARBA" id="ARBA00022679"/>
    </source>
</evidence>
<evidence type="ECO:0000313" key="5">
    <source>
        <dbReference type="EMBL" id="MPM68956.1"/>
    </source>
</evidence>
<dbReference type="CDD" id="cd18081">
    <property type="entry name" value="RlmH-like"/>
    <property type="match status" value="1"/>
</dbReference>
<keyword evidence="1 5" id="KW-0489">Methyltransferase</keyword>
<evidence type="ECO:0000256" key="1">
    <source>
        <dbReference type="ARBA" id="ARBA00022603"/>
    </source>
</evidence>
<gene>
    <name evidence="5" type="primary">rlmH_31</name>
    <name evidence="5" type="ORF">SDC9_115893</name>
</gene>
<reference evidence="5" key="1">
    <citation type="submission" date="2019-08" db="EMBL/GenBank/DDBJ databases">
        <authorList>
            <person name="Kucharzyk K."/>
            <person name="Murdoch R.W."/>
            <person name="Higgins S."/>
            <person name="Loffler F."/>
        </authorList>
    </citation>
    <scope>NUCLEOTIDE SEQUENCE</scope>
</reference>
<accession>A0A645BU92</accession>
<dbReference type="PANTHER" id="PTHR33603">
    <property type="entry name" value="METHYLTRANSFERASE"/>
    <property type="match status" value="1"/>
</dbReference>